<keyword evidence="5 13" id="KW-0349">Heme</keyword>
<proteinExistence type="inferred from homology"/>
<evidence type="ECO:0000256" key="8">
    <source>
        <dbReference type="ARBA" id="ARBA00022848"/>
    </source>
</evidence>
<dbReference type="FunFam" id="1.10.630.10:FF:000238">
    <property type="entry name" value="Cytochrome P450 2A6"/>
    <property type="match status" value="1"/>
</dbReference>
<dbReference type="InterPro" id="IPR036396">
    <property type="entry name" value="Cyt_P450_sf"/>
</dbReference>
<dbReference type="EMBL" id="DYDO01000007">
    <property type="protein sequence ID" value="DBA20837.1"/>
    <property type="molecule type" value="Genomic_DNA"/>
</dbReference>
<dbReference type="GO" id="GO:0019373">
    <property type="term" value="P:epoxygenase P450 pathway"/>
    <property type="evidence" value="ECO:0007669"/>
    <property type="project" value="TreeGrafter"/>
</dbReference>
<dbReference type="PANTHER" id="PTHR24300:SF424">
    <property type="entry name" value="CYTOCHROME P450"/>
    <property type="match status" value="1"/>
</dbReference>
<dbReference type="Gene3D" id="1.10.630.10">
    <property type="entry name" value="Cytochrome P450"/>
    <property type="match status" value="1"/>
</dbReference>
<dbReference type="Pfam" id="PF00067">
    <property type="entry name" value="p450"/>
    <property type="match status" value="1"/>
</dbReference>
<feature type="binding site" description="axial binding residue" evidence="13">
    <location>
        <position position="335"/>
    </location>
    <ligand>
        <name>heme</name>
        <dbReference type="ChEBI" id="CHEBI:30413"/>
    </ligand>
    <ligandPart>
        <name>Fe</name>
        <dbReference type="ChEBI" id="CHEBI:18248"/>
    </ligandPart>
</feature>
<dbReference type="PRINTS" id="PR00385">
    <property type="entry name" value="P450"/>
</dbReference>
<evidence type="ECO:0000256" key="13">
    <source>
        <dbReference type="PIRSR" id="PIRSR602401-1"/>
    </source>
</evidence>
<evidence type="ECO:0000256" key="9">
    <source>
        <dbReference type="ARBA" id="ARBA00023002"/>
    </source>
</evidence>
<keyword evidence="8" id="KW-0492">Microsome</keyword>
<dbReference type="InterPro" id="IPR017972">
    <property type="entry name" value="Cyt_P450_CS"/>
</dbReference>
<dbReference type="GO" id="GO:0016712">
    <property type="term" value="F:oxidoreductase activity, acting on paired donors, with incorporation or reduction of molecular oxygen, reduced flavin or flavoprotein as one donor, and incorporation of one atom of oxygen"/>
    <property type="evidence" value="ECO:0007669"/>
    <property type="project" value="InterPro"/>
</dbReference>
<evidence type="ECO:0000256" key="6">
    <source>
        <dbReference type="ARBA" id="ARBA00022723"/>
    </source>
</evidence>
<dbReference type="InterPro" id="IPR001128">
    <property type="entry name" value="Cyt_P450"/>
</dbReference>
<name>A0AAV3A984_PYXAD</name>
<evidence type="ECO:0000313" key="16">
    <source>
        <dbReference type="Proteomes" id="UP001181693"/>
    </source>
</evidence>
<evidence type="ECO:0000313" key="15">
    <source>
        <dbReference type="EMBL" id="DBA20837.1"/>
    </source>
</evidence>
<keyword evidence="6 13" id="KW-0479">Metal-binding</keyword>
<dbReference type="GO" id="GO:0006805">
    <property type="term" value="P:xenobiotic metabolic process"/>
    <property type="evidence" value="ECO:0007669"/>
    <property type="project" value="TreeGrafter"/>
</dbReference>
<dbReference type="GO" id="GO:0005789">
    <property type="term" value="C:endoplasmic reticulum membrane"/>
    <property type="evidence" value="ECO:0007669"/>
    <property type="project" value="UniProtKB-SubCell"/>
</dbReference>
<dbReference type="GO" id="GO:0020037">
    <property type="term" value="F:heme binding"/>
    <property type="evidence" value="ECO:0007669"/>
    <property type="project" value="InterPro"/>
</dbReference>
<evidence type="ECO:0000256" key="12">
    <source>
        <dbReference type="ARBA" id="ARBA00023136"/>
    </source>
</evidence>
<evidence type="ECO:0000256" key="7">
    <source>
        <dbReference type="ARBA" id="ARBA00022824"/>
    </source>
</evidence>
<evidence type="ECO:0000256" key="14">
    <source>
        <dbReference type="RuleBase" id="RU000461"/>
    </source>
</evidence>
<dbReference type="InterPro" id="IPR008067">
    <property type="entry name" value="Cyt_P450_E_grp-I_CYP2A-like"/>
</dbReference>
<evidence type="ECO:0000256" key="11">
    <source>
        <dbReference type="ARBA" id="ARBA00023033"/>
    </source>
</evidence>
<keyword evidence="7" id="KW-0256">Endoplasmic reticulum</keyword>
<dbReference type="InterPro" id="IPR050182">
    <property type="entry name" value="Cytochrome_P450_fam2"/>
</dbReference>
<evidence type="ECO:0000256" key="3">
    <source>
        <dbReference type="ARBA" id="ARBA00004406"/>
    </source>
</evidence>
<evidence type="ECO:0000256" key="1">
    <source>
        <dbReference type="ARBA" id="ARBA00001971"/>
    </source>
</evidence>
<dbReference type="GO" id="GO:0008392">
    <property type="term" value="F:arachidonate epoxygenase activity"/>
    <property type="evidence" value="ECO:0007669"/>
    <property type="project" value="TreeGrafter"/>
</dbReference>
<comment type="subcellular location">
    <subcellularLocation>
        <location evidence="3">Endoplasmic reticulum membrane</location>
        <topology evidence="3">Peripheral membrane protein</topology>
    </subcellularLocation>
    <subcellularLocation>
        <location evidence="2">Microsome membrane</location>
        <topology evidence="2">Peripheral membrane protein</topology>
    </subcellularLocation>
</comment>
<comment type="similarity">
    <text evidence="4 14">Belongs to the cytochrome P450 family.</text>
</comment>
<dbReference type="InterPro" id="IPR002401">
    <property type="entry name" value="Cyt_P450_E_grp-I"/>
</dbReference>
<reference evidence="15" key="1">
    <citation type="thesis" date="2020" institute="ProQuest LLC" country="789 East Eisenhower Parkway, Ann Arbor, MI, USA">
        <title>Comparative Genomics and Chromosome Evolution.</title>
        <authorList>
            <person name="Mudd A.B."/>
        </authorList>
    </citation>
    <scope>NUCLEOTIDE SEQUENCE</scope>
    <source>
        <strain evidence="15">1538</strain>
        <tissue evidence="15">Blood</tissue>
    </source>
</reference>
<comment type="caution">
    <text evidence="15">The sequence shown here is derived from an EMBL/GenBank/DDBJ whole genome shotgun (WGS) entry which is preliminary data.</text>
</comment>
<dbReference type="SUPFAM" id="SSF48264">
    <property type="entry name" value="Cytochrome P450"/>
    <property type="match status" value="1"/>
</dbReference>
<dbReference type="GO" id="GO:0005506">
    <property type="term" value="F:iron ion binding"/>
    <property type="evidence" value="ECO:0007669"/>
    <property type="project" value="InterPro"/>
</dbReference>
<evidence type="ECO:0000256" key="4">
    <source>
        <dbReference type="ARBA" id="ARBA00010617"/>
    </source>
</evidence>
<comment type="cofactor">
    <cofactor evidence="1 13">
        <name>heme</name>
        <dbReference type="ChEBI" id="CHEBI:30413"/>
    </cofactor>
</comment>
<evidence type="ECO:0000256" key="5">
    <source>
        <dbReference type="ARBA" id="ARBA00022617"/>
    </source>
</evidence>
<keyword evidence="10 13" id="KW-0408">Iron</keyword>
<sequence>MSLLYLSNYCFSGVVFSNGKQWRELRKFSITTLQNFGLGKKSIEERIQEEAGFLVAEIRSLKEKSINPKGLLAQAVSNIICSVVFGNRFEYDNRIFKQLLSMFAEVFKETNSTWGQLQYMFPGIMNYIPGPHQGSKRHLNAVQKFVIEQVKKNQETFDPKCPRDFIDSFLLKQLQEKDNPHFDTLNMIMTIFGLFFGGTETLTTTLRYTFLIFIRYSEIQDKVQKEIDQVIGNSRIPSTEDRSKMPYTNAVIHEIQRFINVLPLNVPHMVLKDVNFKGYTIPKGTDVYPLLCSVLYDPKMFATPNKFNPNHFLDSNGCFKKNQAFMPFSAGKRLCLGEGLARTELFLYITTILQNFKLTSKTKFVDEDIQPRMAGFANVPKNYEMCFIPRA</sequence>
<evidence type="ECO:0000256" key="2">
    <source>
        <dbReference type="ARBA" id="ARBA00004174"/>
    </source>
</evidence>
<organism evidence="15 16">
    <name type="scientific">Pyxicephalus adspersus</name>
    <name type="common">African bullfrog</name>
    <dbReference type="NCBI Taxonomy" id="30357"/>
    <lineage>
        <taxon>Eukaryota</taxon>
        <taxon>Metazoa</taxon>
        <taxon>Chordata</taxon>
        <taxon>Craniata</taxon>
        <taxon>Vertebrata</taxon>
        <taxon>Euteleostomi</taxon>
        <taxon>Amphibia</taxon>
        <taxon>Batrachia</taxon>
        <taxon>Anura</taxon>
        <taxon>Neobatrachia</taxon>
        <taxon>Ranoidea</taxon>
        <taxon>Pyxicephalidae</taxon>
        <taxon>Pyxicephalinae</taxon>
        <taxon>Pyxicephalus</taxon>
    </lineage>
</organism>
<dbReference type="Proteomes" id="UP001181693">
    <property type="component" value="Unassembled WGS sequence"/>
</dbReference>
<keyword evidence="11 14" id="KW-0503">Monooxygenase</keyword>
<dbReference type="PRINTS" id="PR00463">
    <property type="entry name" value="EP450I"/>
</dbReference>
<keyword evidence="9 14" id="KW-0560">Oxidoreductase</keyword>
<protein>
    <submittedName>
        <fullName evidence="15">Uncharacterized protein</fullName>
    </submittedName>
</protein>
<evidence type="ECO:0000256" key="10">
    <source>
        <dbReference type="ARBA" id="ARBA00023004"/>
    </source>
</evidence>
<keyword evidence="12" id="KW-0472">Membrane</keyword>
<accession>A0AAV3A984</accession>
<dbReference type="AlphaFoldDB" id="A0AAV3A984"/>
<gene>
    <name evidence="15" type="ORF">GDO54_017580</name>
</gene>
<dbReference type="PANTHER" id="PTHR24300">
    <property type="entry name" value="CYTOCHROME P450 508A4-RELATED"/>
    <property type="match status" value="1"/>
</dbReference>
<dbReference type="PROSITE" id="PS00086">
    <property type="entry name" value="CYTOCHROME_P450"/>
    <property type="match status" value="1"/>
</dbReference>
<keyword evidence="16" id="KW-1185">Reference proteome</keyword>
<dbReference type="PRINTS" id="PR01684">
    <property type="entry name" value="EP450ICYP2A"/>
</dbReference>